<feature type="transmembrane region" description="Helical" evidence="1">
    <location>
        <begin position="49"/>
        <end position="67"/>
    </location>
</feature>
<feature type="transmembrane region" description="Helical" evidence="1">
    <location>
        <begin position="74"/>
        <end position="91"/>
    </location>
</feature>
<dbReference type="InterPro" id="IPR000620">
    <property type="entry name" value="EamA_dom"/>
</dbReference>
<reference evidence="3 4" key="1">
    <citation type="submission" date="2016-10" db="EMBL/GenBank/DDBJ databases">
        <authorList>
            <person name="de Groot N.N."/>
        </authorList>
    </citation>
    <scope>NUCLEOTIDE SEQUENCE [LARGE SCALE GENOMIC DNA]</scope>
    <source>
        <strain evidence="3 4">DSM 15283</strain>
    </source>
</reference>
<feature type="transmembrane region" description="Helical" evidence="1">
    <location>
        <begin position="227"/>
        <end position="248"/>
    </location>
</feature>
<dbReference type="Pfam" id="PF00892">
    <property type="entry name" value="EamA"/>
    <property type="match status" value="2"/>
</dbReference>
<gene>
    <name evidence="3" type="ORF">SAMN04488042_103171</name>
</gene>
<feature type="transmembrane region" description="Helical" evidence="1">
    <location>
        <begin position="195"/>
        <end position="215"/>
    </location>
</feature>
<feature type="transmembrane region" description="Helical" evidence="1">
    <location>
        <begin position="21"/>
        <end position="43"/>
    </location>
</feature>
<evidence type="ECO:0000259" key="2">
    <source>
        <dbReference type="Pfam" id="PF00892"/>
    </source>
</evidence>
<dbReference type="InterPro" id="IPR037185">
    <property type="entry name" value="EmrE-like"/>
</dbReference>
<proteinExistence type="predicted"/>
<feature type="domain" description="EamA" evidence="2">
    <location>
        <begin position="106"/>
        <end position="240"/>
    </location>
</feature>
<feature type="transmembrane region" description="Helical" evidence="1">
    <location>
        <begin position="168"/>
        <end position="188"/>
    </location>
</feature>
<evidence type="ECO:0000313" key="3">
    <source>
        <dbReference type="EMBL" id="SFM04837.1"/>
    </source>
</evidence>
<feature type="transmembrane region" description="Helical" evidence="1">
    <location>
        <begin position="132"/>
        <end position="153"/>
    </location>
</feature>
<feature type="domain" description="EamA" evidence="2">
    <location>
        <begin position="1"/>
        <end position="90"/>
    </location>
</feature>
<dbReference type="SUPFAM" id="SSF103481">
    <property type="entry name" value="Multidrug resistance efflux transporter EmrE"/>
    <property type="match status" value="2"/>
</dbReference>
<sequence length="255" mass="26298">MLPWMLRAGFRDLGGVGWMRGTLLAIFAGPIFVLLGTSGFLFAPLSHGAVIQPSTATLVTMLLGWFVLKEQVSLIRAIGTILLISGLAIVASRSVGGAVDHPLAWIGDSLFFLGGLFWVGFTLCLRRWSVNAVAATASVSILSAAAVVPLFVLLQDFGRLAVLPTQDLLAQLCAQGLGAGVLALIAYAKAVQLLGAARAALFPAVVPVSTLLVGIPVTGEIPALPEAIGALLASLGLAVALGVLDPILSSRKQKS</sequence>
<keyword evidence="1" id="KW-0472">Membrane</keyword>
<keyword evidence="1" id="KW-1133">Transmembrane helix</keyword>
<dbReference type="GO" id="GO:0016020">
    <property type="term" value="C:membrane"/>
    <property type="evidence" value="ECO:0007669"/>
    <property type="project" value="InterPro"/>
</dbReference>
<protein>
    <submittedName>
        <fullName evidence="3">EamA-like transporter family protein</fullName>
    </submittedName>
</protein>
<keyword evidence="1" id="KW-0812">Transmembrane</keyword>
<evidence type="ECO:0000313" key="4">
    <source>
        <dbReference type="Proteomes" id="UP000199144"/>
    </source>
</evidence>
<dbReference type="EMBL" id="FOTQ01000003">
    <property type="protein sequence ID" value="SFM04837.1"/>
    <property type="molecule type" value="Genomic_DNA"/>
</dbReference>
<dbReference type="PANTHER" id="PTHR22911">
    <property type="entry name" value="ACYL-MALONYL CONDENSING ENZYME-RELATED"/>
    <property type="match status" value="1"/>
</dbReference>
<dbReference type="AlphaFoldDB" id="A0A1I4MP66"/>
<keyword evidence="4" id="KW-1185">Reference proteome</keyword>
<dbReference type="Proteomes" id="UP000199144">
    <property type="component" value="Unassembled WGS sequence"/>
</dbReference>
<name>A0A1I4MP66_9RHOB</name>
<evidence type="ECO:0000256" key="1">
    <source>
        <dbReference type="SAM" id="Phobius"/>
    </source>
</evidence>
<accession>A0A1I4MP66</accession>
<organism evidence="3 4">
    <name type="scientific">Shimia aestuarii</name>
    <dbReference type="NCBI Taxonomy" id="254406"/>
    <lineage>
        <taxon>Bacteria</taxon>
        <taxon>Pseudomonadati</taxon>
        <taxon>Pseudomonadota</taxon>
        <taxon>Alphaproteobacteria</taxon>
        <taxon>Rhodobacterales</taxon>
        <taxon>Roseobacteraceae</taxon>
    </lineage>
</organism>
<feature type="transmembrane region" description="Helical" evidence="1">
    <location>
        <begin position="103"/>
        <end position="125"/>
    </location>
</feature>